<dbReference type="OrthoDB" id="745212at2"/>
<dbReference type="RefSeq" id="WP_084239173.1">
    <property type="nucleotide sequence ID" value="NZ_FWXT01000001.1"/>
</dbReference>
<sequence length="367" mass="41207">MNLENVNSRISTTSDDISLKELLLKVGEWWRYLLSKWIIVVGFGIIGGALGFLYAYMKKPNYVATTTFVLEDDKGGGGLGSLAGLASMAGVDLGTRGGGIFQGDNILELYRSRNMIEKTLLSYWKGNELLIERYITVNKLKENWAKRPELMKLQFVLDSLELNKPDVEGLRLRDSIIGDVVENIRRNYLFVSKPDKKLSIIRVDVKSKDELFAKSFNDILVKNVNEFYIQTKTKKSLENVIILQKKTDSVRNVMNGAIYSAVAVNDATPNLNPTRQIQRVAPAQKAQFSAETNKAVLSELVKNLEMSKISLLKETPLIQVVDQPIFPLTQEKLGKAKGLVIGGILFGGLMVFFLILRKVYRNILLND</sequence>
<dbReference type="GO" id="GO:0005886">
    <property type="term" value="C:plasma membrane"/>
    <property type="evidence" value="ECO:0007669"/>
    <property type="project" value="TreeGrafter"/>
</dbReference>
<dbReference type="STRING" id="151894.SAMN04488524_2598"/>
<evidence type="ECO:0000313" key="2">
    <source>
        <dbReference type="EMBL" id="SMC75778.1"/>
    </source>
</evidence>
<dbReference type="AlphaFoldDB" id="A0A1W2BT75"/>
<keyword evidence="1" id="KW-0472">Membrane</keyword>
<organism evidence="2 3">
    <name type="scientific">Pedobacter africanus</name>
    <dbReference type="NCBI Taxonomy" id="151894"/>
    <lineage>
        <taxon>Bacteria</taxon>
        <taxon>Pseudomonadati</taxon>
        <taxon>Bacteroidota</taxon>
        <taxon>Sphingobacteriia</taxon>
        <taxon>Sphingobacteriales</taxon>
        <taxon>Sphingobacteriaceae</taxon>
        <taxon>Pedobacter</taxon>
    </lineage>
</organism>
<gene>
    <name evidence="2" type="ORF">SAMN04488524_2598</name>
</gene>
<keyword evidence="1" id="KW-0812">Transmembrane</keyword>
<accession>A0A1W2BT75</accession>
<dbReference type="EMBL" id="FWXT01000001">
    <property type="protein sequence ID" value="SMC75778.1"/>
    <property type="molecule type" value="Genomic_DNA"/>
</dbReference>
<dbReference type="PANTHER" id="PTHR32309:SF13">
    <property type="entry name" value="FERRIC ENTEROBACTIN TRANSPORT PROTEIN FEPE"/>
    <property type="match status" value="1"/>
</dbReference>
<feature type="transmembrane region" description="Helical" evidence="1">
    <location>
        <begin position="338"/>
        <end position="356"/>
    </location>
</feature>
<feature type="transmembrane region" description="Helical" evidence="1">
    <location>
        <begin position="37"/>
        <end position="56"/>
    </location>
</feature>
<dbReference type="InterPro" id="IPR050445">
    <property type="entry name" value="Bact_polysacc_biosynth/exp"/>
</dbReference>
<protein>
    <submittedName>
        <fullName evidence="2">Chain length determinant protein</fullName>
    </submittedName>
</protein>
<evidence type="ECO:0000313" key="3">
    <source>
        <dbReference type="Proteomes" id="UP000192756"/>
    </source>
</evidence>
<evidence type="ECO:0000256" key="1">
    <source>
        <dbReference type="SAM" id="Phobius"/>
    </source>
</evidence>
<proteinExistence type="predicted"/>
<dbReference type="Proteomes" id="UP000192756">
    <property type="component" value="Unassembled WGS sequence"/>
</dbReference>
<reference evidence="3" key="1">
    <citation type="submission" date="2017-04" db="EMBL/GenBank/DDBJ databases">
        <authorList>
            <person name="Varghese N."/>
            <person name="Submissions S."/>
        </authorList>
    </citation>
    <scope>NUCLEOTIDE SEQUENCE [LARGE SCALE GENOMIC DNA]</scope>
    <source>
        <strain evidence="3">DSM 12126</strain>
    </source>
</reference>
<name>A0A1W2BT75_9SPHI</name>
<keyword evidence="3" id="KW-1185">Reference proteome</keyword>
<keyword evidence="1" id="KW-1133">Transmembrane helix</keyword>
<dbReference type="GO" id="GO:0004713">
    <property type="term" value="F:protein tyrosine kinase activity"/>
    <property type="evidence" value="ECO:0007669"/>
    <property type="project" value="TreeGrafter"/>
</dbReference>
<dbReference type="PANTHER" id="PTHR32309">
    <property type="entry name" value="TYROSINE-PROTEIN KINASE"/>
    <property type="match status" value="1"/>
</dbReference>